<proteinExistence type="predicted"/>
<keyword evidence="1" id="KW-0472">Membrane</keyword>
<keyword evidence="3" id="KW-1185">Reference proteome</keyword>
<dbReference type="Proteomes" id="UP000838756">
    <property type="component" value="Unassembled WGS sequence"/>
</dbReference>
<evidence type="ECO:0000313" key="2">
    <source>
        <dbReference type="EMBL" id="CAH2265396.1"/>
    </source>
</evidence>
<comment type="caution">
    <text evidence="2">The sequence shown here is derived from an EMBL/GenBank/DDBJ whole genome shotgun (WGS) entry which is preliminary data.</text>
</comment>
<accession>A0A8S4SG48</accession>
<feature type="transmembrane region" description="Helical" evidence="1">
    <location>
        <begin position="108"/>
        <end position="130"/>
    </location>
</feature>
<keyword evidence="1" id="KW-1133">Transmembrane helix</keyword>
<feature type="transmembrane region" description="Helical" evidence="1">
    <location>
        <begin position="80"/>
        <end position="102"/>
    </location>
</feature>
<gene>
    <name evidence="2" type="primary">jg13344</name>
    <name evidence="2" type="ORF">PAEG_LOCUS24902</name>
</gene>
<sequence>MGYTYEEIVARAIAMINISNGRLRPWLVTTLTTKTCCYEFISRNVCTYQQMACLFDVLPNESDEASCVEAREHLITLRKLLITLFQMANVLLLLGSIVESAILLQIYLWYMLAYIVISFVLAIVEFCFLVKEEGVRSFASFVPEVLFLFGELQYFLH</sequence>
<keyword evidence="1" id="KW-0812">Transmembrane</keyword>
<dbReference type="EMBL" id="CAKXAJ010026280">
    <property type="protein sequence ID" value="CAH2265396.1"/>
    <property type="molecule type" value="Genomic_DNA"/>
</dbReference>
<evidence type="ECO:0000313" key="3">
    <source>
        <dbReference type="Proteomes" id="UP000838756"/>
    </source>
</evidence>
<dbReference type="AlphaFoldDB" id="A0A8S4SG48"/>
<name>A0A8S4SG48_9NEOP</name>
<dbReference type="OrthoDB" id="7427800at2759"/>
<protein>
    <submittedName>
        <fullName evidence="2">Jg13344 protein</fullName>
    </submittedName>
</protein>
<evidence type="ECO:0000256" key="1">
    <source>
        <dbReference type="SAM" id="Phobius"/>
    </source>
</evidence>
<reference evidence="2" key="1">
    <citation type="submission" date="2022-03" db="EMBL/GenBank/DDBJ databases">
        <authorList>
            <person name="Lindestad O."/>
        </authorList>
    </citation>
    <scope>NUCLEOTIDE SEQUENCE</scope>
</reference>
<organism evidence="2 3">
    <name type="scientific">Pararge aegeria aegeria</name>
    <dbReference type="NCBI Taxonomy" id="348720"/>
    <lineage>
        <taxon>Eukaryota</taxon>
        <taxon>Metazoa</taxon>
        <taxon>Ecdysozoa</taxon>
        <taxon>Arthropoda</taxon>
        <taxon>Hexapoda</taxon>
        <taxon>Insecta</taxon>
        <taxon>Pterygota</taxon>
        <taxon>Neoptera</taxon>
        <taxon>Endopterygota</taxon>
        <taxon>Lepidoptera</taxon>
        <taxon>Glossata</taxon>
        <taxon>Ditrysia</taxon>
        <taxon>Papilionoidea</taxon>
        <taxon>Nymphalidae</taxon>
        <taxon>Satyrinae</taxon>
        <taxon>Satyrini</taxon>
        <taxon>Parargina</taxon>
        <taxon>Pararge</taxon>
    </lineage>
</organism>